<dbReference type="GO" id="GO:0003677">
    <property type="term" value="F:DNA binding"/>
    <property type="evidence" value="ECO:0007669"/>
    <property type="project" value="UniProtKB-UniRule"/>
</dbReference>
<comment type="function">
    <text evidence="11">Acts as a transcriptional regulator. Probably redox-responsive. The apo- but not holo-form probably binds DNA.</text>
</comment>
<evidence type="ECO:0000259" key="12">
    <source>
        <dbReference type="PROSITE" id="PS51674"/>
    </source>
</evidence>
<dbReference type="GO" id="GO:0005737">
    <property type="term" value="C:cytoplasm"/>
    <property type="evidence" value="ECO:0007669"/>
    <property type="project" value="UniProtKB-SubCell"/>
</dbReference>
<dbReference type="PROSITE" id="PS51674">
    <property type="entry name" value="4FE4S_WBL"/>
    <property type="match status" value="1"/>
</dbReference>
<dbReference type="GO" id="GO:0047134">
    <property type="term" value="F:protein-disulfide reductase [NAD(P)H] activity"/>
    <property type="evidence" value="ECO:0007669"/>
    <property type="project" value="TreeGrafter"/>
</dbReference>
<accession>A0A4Q7WM26</accession>
<keyword evidence="5 11" id="KW-0408">Iron</keyword>
<keyword evidence="9 11" id="KW-1015">Disulfide bond</keyword>
<evidence type="ECO:0000256" key="2">
    <source>
        <dbReference type="ARBA" id="ARBA00006597"/>
    </source>
</evidence>
<keyword evidence="6 11" id="KW-0411">Iron-sulfur</keyword>
<proteinExistence type="inferred from homology"/>
<dbReference type="GO" id="GO:0045454">
    <property type="term" value="P:cell redox homeostasis"/>
    <property type="evidence" value="ECO:0007669"/>
    <property type="project" value="TreeGrafter"/>
</dbReference>
<evidence type="ECO:0000256" key="7">
    <source>
        <dbReference type="ARBA" id="ARBA00023015"/>
    </source>
</evidence>
<evidence type="ECO:0000256" key="1">
    <source>
        <dbReference type="ARBA" id="ARBA00004496"/>
    </source>
</evidence>
<comment type="PTM">
    <text evidence="11">Upon Fe-S cluster removal intramolecular disulfide bonds are formed.</text>
</comment>
<dbReference type="AlphaFoldDB" id="A0A4Q7WM26"/>
<dbReference type="InterPro" id="IPR034768">
    <property type="entry name" value="4FE4S_WBL"/>
</dbReference>
<evidence type="ECO:0000256" key="5">
    <source>
        <dbReference type="ARBA" id="ARBA00023004"/>
    </source>
</evidence>
<evidence type="ECO:0000256" key="8">
    <source>
        <dbReference type="ARBA" id="ARBA00023125"/>
    </source>
</evidence>
<reference evidence="13 14" key="1">
    <citation type="journal article" date="2015" name="Stand. Genomic Sci.">
        <title>Genomic Encyclopedia of Bacterial and Archaeal Type Strains, Phase III: the genomes of soil and plant-associated and newly described type strains.</title>
        <authorList>
            <person name="Whitman W.B."/>
            <person name="Woyke T."/>
            <person name="Klenk H.P."/>
            <person name="Zhou Y."/>
            <person name="Lilburn T.G."/>
            <person name="Beck B.J."/>
            <person name="De Vos P."/>
            <person name="Vandamme P."/>
            <person name="Eisen J.A."/>
            <person name="Garrity G."/>
            <person name="Hugenholtz P."/>
            <person name="Kyrpides N.C."/>
        </authorList>
    </citation>
    <scope>NUCLEOTIDE SEQUENCE [LARGE SCALE GENOMIC DNA]</scope>
    <source>
        <strain evidence="13 14">VKM Ac-2540</strain>
    </source>
</reference>
<dbReference type="Pfam" id="PF02467">
    <property type="entry name" value="Whib"/>
    <property type="match status" value="1"/>
</dbReference>
<evidence type="ECO:0000313" key="14">
    <source>
        <dbReference type="Proteomes" id="UP000292027"/>
    </source>
</evidence>
<keyword evidence="10 11" id="KW-0804">Transcription</keyword>
<dbReference type="InterPro" id="IPR003482">
    <property type="entry name" value="Whib"/>
</dbReference>
<evidence type="ECO:0000256" key="3">
    <source>
        <dbReference type="ARBA" id="ARBA00022485"/>
    </source>
</evidence>
<dbReference type="GO" id="GO:0035731">
    <property type="term" value="F:dinitrosyl-iron complex binding"/>
    <property type="evidence" value="ECO:0007669"/>
    <property type="project" value="UniProtKB-UniRule"/>
</dbReference>
<evidence type="ECO:0000256" key="6">
    <source>
        <dbReference type="ARBA" id="ARBA00023014"/>
    </source>
</evidence>
<keyword evidence="11" id="KW-0963">Cytoplasm</keyword>
<dbReference type="EMBL" id="SHKR01000015">
    <property type="protein sequence ID" value="RZU11154.1"/>
    <property type="molecule type" value="Genomic_DNA"/>
</dbReference>
<feature type="binding site" evidence="11">
    <location>
        <position position="41"/>
    </location>
    <ligand>
        <name>[4Fe-4S] cluster</name>
        <dbReference type="ChEBI" id="CHEBI:49883"/>
    </ligand>
</feature>
<dbReference type="GO" id="GO:0046872">
    <property type="term" value="F:metal ion binding"/>
    <property type="evidence" value="ECO:0007669"/>
    <property type="project" value="UniProtKB-KW"/>
</dbReference>
<feature type="binding site" evidence="11">
    <location>
        <position position="44"/>
    </location>
    <ligand>
        <name>[4Fe-4S] cluster</name>
        <dbReference type="ChEBI" id="CHEBI:49883"/>
    </ligand>
</feature>
<dbReference type="GO" id="GO:0051539">
    <property type="term" value="F:4 iron, 4 sulfur cluster binding"/>
    <property type="evidence" value="ECO:0007669"/>
    <property type="project" value="UniProtKB-UniRule"/>
</dbReference>
<dbReference type="PANTHER" id="PTHR38839">
    <property type="entry name" value="TRANSCRIPTIONAL REGULATOR WHID-RELATED"/>
    <property type="match status" value="1"/>
</dbReference>
<keyword evidence="4 11" id="KW-0479">Metal-binding</keyword>
<evidence type="ECO:0000256" key="10">
    <source>
        <dbReference type="ARBA" id="ARBA00023163"/>
    </source>
</evidence>
<comment type="PTM">
    <text evidence="11">The Fe-S cluster can be nitrosylated by nitric oxide (NO).</text>
</comment>
<keyword evidence="8 11" id="KW-0238">DNA-binding</keyword>
<dbReference type="HAMAP" id="MF_01479">
    <property type="entry name" value="WhiB"/>
    <property type="match status" value="1"/>
</dbReference>
<dbReference type="RefSeq" id="WP_130447634.1">
    <property type="nucleotide sequence ID" value="NZ_SHKR01000015.1"/>
</dbReference>
<sequence>MKTTQRWQHRGACIAEDPELFFPLGTTGPALRQIETAKQVCRRCEVADICLDWALRSGQDAGVWGGLDELERRTLRRSQLRAQNSRD</sequence>
<name>A0A4Q7WM26_9ACTN</name>
<keyword evidence="3 11" id="KW-0004">4Fe-4S</keyword>
<comment type="subcellular location">
    <subcellularLocation>
        <location evidence="1 11">Cytoplasm</location>
    </subcellularLocation>
</comment>
<feature type="binding site" evidence="11">
    <location>
        <position position="50"/>
    </location>
    <ligand>
        <name>[4Fe-4S] cluster</name>
        <dbReference type="ChEBI" id="CHEBI:49883"/>
    </ligand>
</feature>
<dbReference type="PANTHER" id="PTHR38839:SF6">
    <property type="entry name" value="TRANSCRIPTIONAL REGULATOR WHIB1"/>
    <property type="match status" value="1"/>
</dbReference>
<evidence type="ECO:0000256" key="9">
    <source>
        <dbReference type="ARBA" id="ARBA00023157"/>
    </source>
</evidence>
<evidence type="ECO:0000256" key="4">
    <source>
        <dbReference type="ARBA" id="ARBA00022723"/>
    </source>
</evidence>
<keyword evidence="7 11" id="KW-0805">Transcription regulation</keyword>
<evidence type="ECO:0000313" key="13">
    <source>
        <dbReference type="EMBL" id="RZU11154.1"/>
    </source>
</evidence>
<dbReference type="Proteomes" id="UP000292027">
    <property type="component" value="Unassembled WGS sequence"/>
</dbReference>
<feature type="binding site" evidence="11">
    <location>
        <position position="13"/>
    </location>
    <ligand>
        <name>[4Fe-4S] cluster</name>
        <dbReference type="ChEBI" id="CHEBI:49883"/>
    </ligand>
</feature>
<evidence type="ECO:0000256" key="11">
    <source>
        <dbReference type="HAMAP-Rule" id="MF_01479"/>
    </source>
</evidence>
<comment type="cofactor">
    <cofactor evidence="11">
        <name>[4Fe-4S] cluster</name>
        <dbReference type="ChEBI" id="CHEBI:49883"/>
    </cofactor>
    <text evidence="11">Binds 1 [4Fe-4S] cluster per subunit. Following nitrosylation of the [4Fe-4S] cluster binds 1 [4Fe-8(NO)] cluster per subunit.</text>
</comment>
<dbReference type="GO" id="GO:0045892">
    <property type="term" value="P:negative regulation of DNA-templated transcription"/>
    <property type="evidence" value="ECO:0007669"/>
    <property type="project" value="TreeGrafter"/>
</dbReference>
<comment type="similarity">
    <text evidence="2 11">Belongs to the WhiB family.</text>
</comment>
<organism evidence="13 14">
    <name type="scientific">Kribbella rubisoli</name>
    <dbReference type="NCBI Taxonomy" id="3075929"/>
    <lineage>
        <taxon>Bacteria</taxon>
        <taxon>Bacillati</taxon>
        <taxon>Actinomycetota</taxon>
        <taxon>Actinomycetes</taxon>
        <taxon>Propionibacteriales</taxon>
        <taxon>Kribbellaceae</taxon>
        <taxon>Kribbella</taxon>
    </lineage>
</organism>
<dbReference type="OrthoDB" id="8104048at2"/>
<feature type="domain" description="4Fe-4S Wbl-type" evidence="12">
    <location>
        <begin position="12"/>
        <end position="74"/>
    </location>
</feature>
<keyword evidence="14" id="KW-1185">Reference proteome</keyword>
<protein>
    <recommendedName>
        <fullName evidence="11">Transcriptional regulator WhiB</fullName>
    </recommendedName>
</protein>
<gene>
    <name evidence="11" type="primary">whiB</name>
    <name evidence="13" type="ORF">EV645_6314</name>
</gene>
<comment type="caution">
    <text evidence="13">The sequence shown here is derived from an EMBL/GenBank/DDBJ whole genome shotgun (WGS) entry which is preliminary data.</text>
</comment>